<sequence length="364" mass="39658">MLRSFAAVRLQLHGYTSPTNSSSPILFFASSSSPSLLSTSSNSSPLSRAAMPGSTVRIAVVGDVHDDWELEEDSRALQFLQPDLVLFTGDYGNENVELVRSISNLQMPKAAILGNHDCWHTHQFSDKKPDRVQQQLECLGEEHVGYQRLDFPALKLSVVGGRPFSCGGDRLLRPRLLSKRYGVNNMEESAKKICKAARGTPEENIVIILAHNGPTGLGSKANDICGKDWVFGGGDYGDPDLAEAISELQSNTQIPIPLVVFGHMHKSLAYSSTNFRKMIAIGNKETVYLNGAIVPRVKHILVDNASSSSVDPTNVPENSGSVTASLRAFTVVDMHEGKVKKISETWVLVADKISVQEEITLLES</sequence>
<dbReference type="NCBIfam" id="TIGR04168">
    <property type="entry name" value="TIGR04168 family protein"/>
    <property type="match status" value="1"/>
</dbReference>
<dbReference type="PANTHER" id="PTHR35769:SF2">
    <property type="entry name" value="CALCINEURIN-LIKE METALLO-PHOSPHOESTERASE SUPERFAMILY PROTEIN"/>
    <property type="match status" value="1"/>
</dbReference>
<dbReference type="GO" id="GO:0016787">
    <property type="term" value="F:hydrolase activity"/>
    <property type="evidence" value="ECO:0007669"/>
    <property type="project" value="InterPro"/>
</dbReference>
<dbReference type="PANTHER" id="PTHR35769">
    <property type="entry name" value="CALCINEURIN-LIKE METALLO-PHOSPHOESTERASE SUPERFAMILY PROTEIN"/>
    <property type="match status" value="1"/>
</dbReference>
<evidence type="ECO:0000313" key="2">
    <source>
        <dbReference type="EMBL" id="KAJ1698488.1"/>
    </source>
</evidence>
<name>A0A9Q0HUN1_9POAL</name>
<dbReference type="Proteomes" id="UP001151287">
    <property type="component" value="Unassembled WGS sequence"/>
</dbReference>
<dbReference type="InterPro" id="IPR004843">
    <property type="entry name" value="Calcineurin-like_PHP"/>
</dbReference>
<dbReference type="OrthoDB" id="3664at2759"/>
<dbReference type="InterPro" id="IPR027629">
    <property type="entry name" value="DevT-like"/>
</dbReference>
<accession>A0A9Q0HUN1</accession>
<keyword evidence="3" id="KW-1185">Reference proteome</keyword>
<dbReference type="EMBL" id="JAMQYH010000002">
    <property type="protein sequence ID" value="KAJ1698488.1"/>
    <property type="molecule type" value="Genomic_DNA"/>
</dbReference>
<evidence type="ECO:0000313" key="3">
    <source>
        <dbReference type="Proteomes" id="UP001151287"/>
    </source>
</evidence>
<dbReference type="Pfam" id="PF00149">
    <property type="entry name" value="Metallophos"/>
    <property type="match status" value="1"/>
</dbReference>
<proteinExistence type="predicted"/>
<dbReference type="Gene3D" id="3.60.21.10">
    <property type="match status" value="1"/>
</dbReference>
<dbReference type="AlphaFoldDB" id="A0A9Q0HUN1"/>
<dbReference type="CDD" id="cd07397">
    <property type="entry name" value="MPP_NostocDevT-like"/>
    <property type="match status" value="1"/>
</dbReference>
<gene>
    <name evidence="2" type="ORF">LUZ63_007000</name>
</gene>
<dbReference type="SUPFAM" id="SSF56300">
    <property type="entry name" value="Metallo-dependent phosphatases"/>
    <property type="match status" value="1"/>
</dbReference>
<organism evidence="2 3">
    <name type="scientific">Rhynchospora breviuscula</name>
    <dbReference type="NCBI Taxonomy" id="2022672"/>
    <lineage>
        <taxon>Eukaryota</taxon>
        <taxon>Viridiplantae</taxon>
        <taxon>Streptophyta</taxon>
        <taxon>Embryophyta</taxon>
        <taxon>Tracheophyta</taxon>
        <taxon>Spermatophyta</taxon>
        <taxon>Magnoliopsida</taxon>
        <taxon>Liliopsida</taxon>
        <taxon>Poales</taxon>
        <taxon>Cyperaceae</taxon>
        <taxon>Cyperoideae</taxon>
        <taxon>Rhynchosporeae</taxon>
        <taxon>Rhynchospora</taxon>
    </lineage>
</organism>
<dbReference type="InterPro" id="IPR029052">
    <property type="entry name" value="Metallo-depent_PP-like"/>
</dbReference>
<evidence type="ECO:0000259" key="1">
    <source>
        <dbReference type="Pfam" id="PF00149"/>
    </source>
</evidence>
<protein>
    <recommendedName>
        <fullName evidence="1">Calcineurin-like phosphoesterase domain-containing protein</fullName>
    </recommendedName>
</protein>
<comment type="caution">
    <text evidence="2">The sequence shown here is derived from an EMBL/GenBank/DDBJ whole genome shotgun (WGS) entry which is preliminary data.</text>
</comment>
<feature type="domain" description="Calcineurin-like phosphoesterase" evidence="1">
    <location>
        <begin position="57"/>
        <end position="266"/>
    </location>
</feature>
<reference evidence="2" key="1">
    <citation type="journal article" date="2022" name="Cell">
        <title>Repeat-based holocentromeres influence genome architecture and karyotype evolution.</title>
        <authorList>
            <person name="Hofstatter P.G."/>
            <person name="Thangavel G."/>
            <person name="Lux T."/>
            <person name="Neumann P."/>
            <person name="Vondrak T."/>
            <person name="Novak P."/>
            <person name="Zhang M."/>
            <person name="Costa L."/>
            <person name="Castellani M."/>
            <person name="Scott A."/>
            <person name="Toegelov H."/>
            <person name="Fuchs J."/>
            <person name="Mata-Sucre Y."/>
            <person name="Dias Y."/>
            <person name="Vanzela A.L.L."/>
            <person name="Huettel B."/>
            <person name="Almeida C.C.S."/>
            <person name="Simkova H."/>
            <person name="Souza G."/>
            <person name="Pedrosa-Harand A."/>
            <person name="Macas J."/>
            <person name="Mayer K.F.X."/>
            <person name="Houben A."/>
            <person name="Marques A."/>
        </authorList>
    </citation>
    <scope>NUCLEOTIDE SEQUENCE</scope>
    <source>
        <strain evidence="2">RhyBre1mFocal</strain>
    </source>
</reference>